<dbReference type="RefSeq" id="WP_194029970.1">
    <property type="nucleotide sequence ID" value="NZ_JADEWZ010000018.1"/>
</dbReference>
<dbReference type="AlphaFoldDB" id="A0A8J7E041"/>
<keyword evidence="2" id="KW-1185">Reference proteome</keyword>
<evidence type="ECO:0000313" key="1">
    <source>
        <dbReference type="EMBL" id="MBE9116879.1"/>
    </source>
</evidence>
<proteinExistence type="predicted"/>
<accession>A0A8J7E041</accession>
<dbReference type="Gene3D" id="3.40.50.1000">
    <property type="entry name" value="HAD superfamily/HAD-like"/>
    <property type="match status" value="1"/>
</dbReference>
<evidence type="ECO:0000313" key="2">
    <source>
        <dbReference type="Proteomes" id="UP000654482"/>
    </source>
</evidence>
<evidence type="ECO:0008006" key="3">
    <source>
        <dbReference type="Google" id="ProtNLM"/>
    </source>
</evidence>
<name>A0A8J7E041_9CYAN</name>
<sequence length="211" mass="25071">MNRVDRIIGVDFDNTIVSYDELMHELAVQHGWIDRETQKSKKVIRDSIRKLPDGDVEWQKLQALAYGCKMEKAHLIDGVKDFFQYCKQNNITTYIVSHKTEYANFDETQTNLREAALNWMQQNKFFEKEELGLSRDRVFFESTRTDKIERVKTLSCESFIDDLEETFQETSFPTHIQKILYDPHQQYIPKTDVTIINSWKEVNEYFFSTSL</sequence>
<comment type="caution">
    <text evidence="1">The sequence shown here is derived from an EMBL/GenBank/DDBJ whole genome shotgun (WGS) entry which is preliminary data.</text>
</comment>
<dbReference type="InterPro" id="IPR036412">
    <property type="entry name" value="HAD-like_sf"/>
</dbReference>
<dbReference type="EMBL" id="JADEWZ010000018">
    <property type="protein sequence ID" value="MBE9116879.1"/>
    <property type="molecule type" value="Genomic_DNA"/>
</dbReference>
<dbReference type="Proteomes" id="UP000654482">
    <property type="component" value="Unassembled WGS sequence"/>
</dbReference>
<reference evidence="1" key="1">
    <citation type="submission" date="2020-10" db="EMBL/GenBank/DDBJ databases">
        <authorList>
            <person name="Castelo-Branco R."/>
            <person name="Eusebio N."/>
            <person name="Adriana R."/>
            <person name="Vieira A."/>
            <person name="Brugerolle De Fraissinette N."/>
            <person name="Rezende De Castro R."/>
            <person name="Schneider M.P."/>
            <person name="Vasconcelos V."/>
            <person name="Leao P.N."/>
        </authorList>
    </citation>
    <scope>NUCLEOTIDE SEQUENCE</scope>
    <source>
        <strain evidence="1">LEGE 07157</strain>
    </source>
</reference>
<dbReference type="InterPro" id="IPR023214">
    <property type="entry name" value="HAD_sf"/>
</dbReference>
<organism evidence="1 2">
    <name type="scientific">Lusitaniella coriacea LEGE 07157</name>
    <dbReference type="NCBI Taxonomy" id="945747"/>
    <lineage>
        <taxon>Bacteria</taxon>
        <taxon>Bacillati</taxon>
        <taxon>Cyanobacteriota</taxon>
        <taxon>Cyanophyceae</taxon>
        <taxon>Spirulinales</taxon>
        <taxon>Lusitaniellaceae</taxon>
        <taxon>Lusitaniella</taxon>
    </lineage>
</organism>
<gene>
    <name evidence="1" type="ORF">IQ249_13310</name>
</gene>
<protein>
    <recommendedName>
        <fullName evidence="3">Haloacid dehalogenase-like hydrolase</fullName>
    </recommendedName>
</protein>
<dbReference type="SUPFAM" id="SSF56784">
    <property type="entry name" value="HAD-like"/>
    <property type="match status" value="1"/>
</dbReference>